<feature type="non-terminal residue" evidence="2">
    <location>
        <position position="416"/>
    </location>
</feature>
<sequence length="416" mass="46918">MTREPGQHETPDLAARLGDARVDIRADLDFSRHLLRGEPVYFARDPLTCQSHSLSVQDYEILIAIRRERKLSEIFQNLLADGSLTEDDEQRFYQFIVSLHQLNFLHLSVQDAKSLYRRNRLKLASRRRQFLMAPIFLRVGLLNPDTFLDRTVHWVRPLFTRWCFLLWCVLVLSGVAVAAAHWQRLIEPLNGLLAARNLAVMWISLVALKCCHELGHAYACKAFGGSVPEMGAYFIVCTPCAYVDTTSAWGFPHKRQRLAVCFAGMYVELAIAACAIFVWAATEPSLLNSAAYNVAVLAGVVTVAFNINPLMRFDGYYLLSDLLEVPNLRERSRSCVTGILKRLLGVRQDPGRDGGRVRLALLAYGLAQPLYRMSVILAISAMVASKVFLLGLFMAGAYLLTEGWRVLRPVVRYLLK</sequence>
<feature type="transmembrane region" description="Helical" evidence="1">
    <location>
        <begin position="258"/>
        <end position="280"/>
    </location>
</feature>
<feature type="transmembrane region" description="Helical" evidence="1">
    <location>
        <begin position="375"/>
        <end position="400"/>
    </location>
</feature>
<dbReference type="GO" id="GO:0004222">
    <property type="term" value="F:metalloendopeptidase activity"/>
    <property type="evidence" value="ECO:0007669"/>
    <property type="project" value="InterPro"/>
</dbReference>
<dbReference type="GO" id="GO:0016020">
    <property type="term" value="C:membrane"/>
    <property type="evidence" value="ECO:0007669"/>
    <property type="project" value="InterPro"/>
</dbReference>
<evidence type="ECO:0000256" key="1">
    <source>
        <dbReference type="SAM" id="Phobius"/>
    </source>
</evidence>
<keyword evidence="1" id="KW-0812">Transmembrane</keyword>
<proteinExistence type="predicted"/>
<evidence type="ECO:0008006" key="3">
    <source>
        <dbReference type="Google" id="ProtNLM"/>
    </source>
</evidence>
<dbReference type="InterPro" id="IPR001193">
    <property type="entry name" value="MBTPS2"/>
</dbReference>
<dbReference type="GO" id="GO:0031293">
    <property type="term" value="P:membrane protein intracellular domain proteolysis"/>
    <property type="evidence" value="ECO:0007669"/>
    <property type="project" value="TreeGrafter"/>
</dbReference>
<keyword evidence="1" id="KW-0472">Membrane</keyword>
<protein>
    <recommendedName>
        <fullName evidence="3">Peptidase M50 domain-containing protein</fullName>
    </recommendedName>
</protein>
<reference evidence="2" key="1">
    <citation type="journal article" date="2015" name="Nature">
        <title>Complex archaea that bridge the gap between prokaryotes and eukaryotes.</title>
        <authorList>
            <person name="Spang A."/>
            <person name="Saw J.H."/>
            <person name="Jorgensen S.L."/>
            <person name="Zaremba-Niedzwiedzka K."/>
            <person name="Martijn J."/>
            <person name="Lind A.E."/>
            <person name="van Eijk R."/>
            <person name="Schleper C."/>
            <person name="Guy L."/>
            <person name="Ettema T.J."/>
        </authorList>
    </citation>
    <scope>NUCLEOTIDE SEQUENCE</scope>
</reference>
<comment type="caution">
    <text evidence="2">The sequence shown here is derived from an EMBL/GenBank/DDBJ whole genome shotgun (WGS) entry which is preliminary data.</text>
</comment>
<organism evidence="2">
    <name type="scientific">marine sediment metagenome</name>
    <dbReference type="NCBI Taxonomy" id="412755"/>
    <lineage>
        <taxon>unclassified sequences</taxon>
        <taxon>metagenomes</taxon>
        <taxon>ecological metagenomes</taxon>
    </lineage>
</organism>
<name>A0A0F9DUD9_9ZZZZ</name>
<keyword evidence="1" id="KW-1133">Transmembrane helix</keyword>
<accession>A0A0F9DUD9</accession>
<dbReference type="PANTHER" id="PTHR13325">
    <property type="entry name" value="PROTEASE M50 MEMBRANE-BOUND TRANSCRIPTION FACTOR SITE 2 PROTEASE"/>
    <property type="match status" value="1"/>
</dbReference>
<feature type="transmembrane region" description="Helical" evidence="1">
    <location>
        <begin position="286"/>
        <end position="307"/>
    </location>
</feature>
<dbReference type="AlphaFoldDB" id="A0A0F9DUD9"/>
<evidence type="ECO:0000313" key="2">
    <source>
        <dbReference type="EMBL" id="KKL15503.1"/>
    </source>
</evidence>
<dbReference type="PANTHER" id="PTHR13325:SF3">
    <property type="entry name" value="MEMBRANE-BOUND TRANSCRIPTION FACTOR SITE-2 PROTEASE"/>
    <property type="match status" value="1"/>
</dbReference>
<feature type="transmembrane region" description="Helical" evidence="1">
    <location>
        <begin position="159"/>
        <end position="180"/>
    </location>
</feature>
<gene>
    <name evidence="2" type="ORF">LCGC14_2504940</name>
</gene>
<dbReference type="EMBL" id="LAZR01040042">
    <property type="protein sequence ID" value="KKL15503.1"/>
    <property type="molecule type" value="Genomic_DNA"/>
</dbReference>
<dbReference type="GO" id="GO:0005737">
    <property type="term" value="C:cytoplasm"/>
    <property type="evidence" value="ECO:0007669"/>
    <property type="project" value="TreeGrafter"/>
</dbReference>